<organism evidence="3">
    <name type="scientific">Micromonas pusilla</name>
    <name type="common">Picoplanktonic green alga</name>
    <name type="synonym">Chromulina pusilla</name>
    <dbReference type="NCBI Taxonomy" id="38833"/>
    <lineage>
        <taxon>Eukaryota</taxon>
        <taxon>Viridiplantae</taxon>
        <taxon>Chlorophyta</taxon>
        <taxon>Mamiellophyceae</taxon>
        <taxon>Mamiellales</taxon>
        <taxon>Mamiellaceae</taxon>
        <taxon>Micromonas</taxon>
    </lineage>
</organism>
<feature type="compositionally biased region" description="Basic and acidic residues" evidence="1">
    <location>
        <begin position="452"/>
        <end position="473"/>
    </location>
</feature>
<dbReference type="PANTHER" id="PTHR47992">
    <property type="entry name" value="PROTEIN PHOSPHATASE"/>
    <property type="match status" value="1"/>
</dbReference>
<dbReference type="PROSITE" id="PS51746">
    <property type="entry name" value="PPM_2"/>
    <property type="match status" value="1"/>
</dbReference>
<dbReference type="SUPFAM" id="SSF81606">
    <property type="entry name" value="PP2C-like"/>
    <property type="match status" value="2"/>
</dbReference>
<feature type="domain" description="PPM-type phosphatase" evidence="2">
    <location>
        <begin position="25"/>
        <end position="626"/>
    </location>
</feature>
<gene>
    <name evidence="3" type="ORF">MSP1401_LOCUS4883</name>
</gene>
<reference evidence="3" key="1">
    <citation type="submission" date="2021-01" db="EMBL/GenBank/DDBJ databases">
        <authorList>
            <person name="Corre E."/>
            <person name="Pelletier E."/>
            <person name="Niang G."/>
            <person name="Scheremetjew M."/>
            <person name="Finn R."/>
            <person name="Kale V."/>
            <person name="Holt S."/>
            <person name="Cochrane G."/>
            <person name="Meng A."/>
            <person name="Brown T."/>
            <person name="Cohen L."/>
        </authorList>
    </citation>
    <scope>NUCLEOTIDE SEQUENCE</scope>
    <source>
        <strain evidence="3">CCAC1681</strain>
    </source>
</reference>
<evidence type="ECO:0000259" key="2">
    <source>
        <dbReference type="PROSITE" id="PS51746"/>
    </source>
</evidence>
<dbReference type="InterPro" id="IPR015655">
    <property type="entry name" value="PP2C"/>
</dbReference>
<feature type="compositionally biased region" description="Polar residues" evidence="1">
    <location>
        <begin position="243"/>
        <end position="267"/>
    </location>
</feature>
<dbReference type="GO" id="GO:0004722">
    <property type="term" value="F:protein serine/threonine phosphatase activity"/>
    <property type="evidence" value="ECO:0007669"/>
    <property type="project" value="InterPro"/>
</dbReference>
<feature type="compositionally biased region" description="Basic and acidic residues" evidence="1">
    <location>
        <begin position="434"/>
        <end position="443"/>
    </location>
</feature>
<feature type="region of interest" description="Disordered" evidence="1">
    <location>
        <begin position="434"/>
        <end position="495"/>
    </location>
</feature>
<feature type="compositionally biased region" description="Acidic residues" evidence="1">
    <location>
        <begin position="474"/>
        <end position="494"/>
    </location>
</feature>
<dbReference type="InterPro" id="IPR036457">
    <property type="entry name" value="PPM-type-like_dom_sf"/>
</dbReference>
<protein>
    <recommendedName>
        <fullName evidence="2">PPM-type phosphatase domain-containing protein</fullName>
    </recommendedName>
</protein>
<sequence>MMTGAQNADRAKLIQSGFLEGLGPDVASFGLAQWPSRKDEDRACVTGAVPGLFDAVVQLYDGHGGKLAARHCVAELVPKVTEAFFKQKACRAFRYDTAGLMKQTRDGFHPLFDAAVITAFEQLDEEIKRLDPSGTTASVLFFKKSDDGDVHVKCAWVGDSRVVLTRDFDPSRTMDLSDDHKPSSPSEVFRIRKHYEALHGNEVFKSRDEVLAHFEASVRGGRESGGKGKKPLPPGFGKMGNHSPLSSSPGGSTRGNSTAQSRESSQRGPRASGSPRPGAGPNSRGNSRNGPDLAARDGMPAVEMTLGHAAAIEEAVWGALEVPNGLEGFGSGDGSELGTTGKVEVVVTTKAQREAALMASTRAVTESYQAGSVSFEDLSELRAIAERSPGAARGDSANGTSSVPSAVIESTSVAFTSINMSSSVDDAIVASFDKSSEKEKEATRAQLPPSREPSDGDGLRVDELKTSAKKTDSTEDEADGDEDEDELGSLDGDSEPGVFRRVDLARMSFVGYYKNEQGKALSKPRVFSSSGESHGVSRSIGDRGSARACVATPEIRTVVVPHGSGARIMACSDGVWDCFTSEKAVRRVSRFVSPQGAAKRVCVYARERAEYRGMYADDITAVVVDVGVNERGGEPQCAGCVVS</sequence>
<accession>A0A7S0GUJ3</accession>
<evidence type="ECO:0000256" key="1">
    <source>
        <dbReference type="SAM" id="MobiDB-lite"/>
    </source>
</evidence>
<dbReference type="InterPro" id="IPR001932">
    <property type="entry name" value="PPM-type_phosphatase-like_dom"/>
</dbReference>
<evidence type="ECO:0000313" key="3">
    <source>
        <dbReference type="EMBL" id="CAD8437807.1"/>
    </source>
</evidence>
<dbReference type="Gene3D" id="3.60.40.10">
    <property type="entry name" value="PPM-type phosphatase domain"/>
    <property type="match status" value="2"/>
</dbReference>
<name>A0A7S0GUJ3_MICPS</name>
<dbReference type="EMBL" id="HBEN01005998">
    <property type="protein sequence ID" value="CAD8437807.1"/>
    <property type="molecule type" value="Transcribed_RNA"/>
</dbReference>
<feature type="region of interest" description="Disordered" evidence="1">
    <location>
        <begin position="218"/>
        <end position="296"/>
    </location>
</feature>
<dbReference type="AlphaFoldDB" id="A0A7S0GUJ3"/>
<dbReference type="SMART" id="SM00332">
    <property type="entry name" value="PP2Cc"/>
    <property type="match status" value="1"/>
</dbReference>
<dbReference type="Pfam" id="PF00481">
    <property type="entry name" value="PP2C"/>
    <property type="match status" value="2"/>
</dbReference>
<proteinExistence type="predicted"/>